<organism evidence="2 3">
    <name type="scientific">Artemia franciscana</name>
    <name type="common">Brine shrimp</name>
    <name type="synonym">Artemia sanfranciscana</name>
    <dbReference type="NCBI Taxonomy" id="6661"/>
    <lineage>
        <taxon>Eukaryota</taxon>
        <taxon>Metazoa</taxon>
        <taxon>Ecdysozoa</taxon>
        <taxon>Arthropoda</taxon>
        <taxon>Crustacea</taxon>
        <taxon>Branchiopoda</taxon>
        <taxon>Anostraca</taxon>
        <taxon>Artemiidae</taxon>
        <taxon>Artemia</taxon>
    </lineage>
</organism>
<proteinExistence type="predicted"/>
<dbReference type="AlphaFoldDB" id="A0AA88HDI6"/>
<comment type="caution">
    <text evidence="2">The sequence shown here is derived from an EMBL/GenBank/DDBJ whole genome shotgun (WGS) entry which is preliminary data.</text>
</comment>
<protein>
    <recommendedName>
        <fullName evidence="1">PiggyBac transposable element-derived protein domain-containing protein</fullName>
    </recommendedName>
</protein>
<evidence type="ECO:0000259" key="1">
    <source>
        <dbReference type="Pfam" id="PF13843"/>
    </source>
</evidence>
<reference evidence="2" key="1">
    <citation type="submission" date="2023-07" db="EMBL/GenBank/DDBJ databases">
        <title>Chromosome-level genome assembly of Artemia franciscana.</title>
        <authorList>
            <person name="Jo E."/>
        </authorList>
    </citation>
    <scope>NUCLEOTIDE SEQUENCE</scope>
    <source>
        <tissue evidence="2">Whole body</tissue>
    </source>
</reference>
<sequence>MVPFKGRFRFKQYLKDKSHSWGIKIFSRAGASRIIYDFEVYTGKGSIPVTEFCQGAEVVLRLAEAIPRNRNFKLLFDNFYTSISLIRELLLHGIHSAGIVTTNRLKGCNIEADDVLKKGEEKILTTELRPIAV</sequence>
<accession>A0AA88HDI6</accession>
<dbReference type="Pfam" id="PF13843">
    <property type="entry name" value="DDE_Tnp_1_7"/>
    <property type="match status" value="1"/>
</dbReference>
<gene>
    <name evidence="2" type="ORF">QYM36_013151</name>
</gene>
<dbReference type="PANTHER" id="PTHR47272">
    <property type="entry name" value="DDE_TNP_1_7 DOMAIN-CONTAINING PROTEIN"/>
    <property type="match status" value="1"/>
</dbReference>
<evidence type="ECO:0000313" key="3">
    <source>
        <dbReference type="Proteomes" id="UP001187531"/>
    </source>
</evidence>
<dbReference type="InterPro" id="IPR029526">
    <property type="entry name" value="PGBD"/>
</dbReference>
<dbReference type="PANTHER" id="PTHR47272:SF1">
    <property type="entry name" value="PIGGYBAC TRANSPOSABLE ELEMENT-DERIVED PROTEIN 3-LIKE"/>
    <property type="match status" value="1"/>
</dbReference>
<feature type="domain" description="PiggyBac transposable element-derived protein" evidence="1">
    <location>
        <begin position="1"/>
        <end position="105"/>
    </location>
</feature>
<evidence type="ECO:0000313" key="2">
    <source>
        <dbReference type="EMBL" id="KAK2709388.1"/>
    </source>
</evidence>
<keyword evidence="3" id="KW-1185">Reference proteome</keyword>
<name>A0AA88HDI6_ARTSF</name>
<dbReference type="Proteomes" id="UP001187531">
    <property type="component" value="Unassembled WGS sequence"/>
</dbReference>
<dbReference type="EMBL" id="JAVRJZ010000017">
    <property type="protein sequence ID" value="KAK2709388.1"/>
    <property type="molecule type" value="Genomic_DNA"/>
</dbReference>